<dbReference type="Proteomes" id="UP000499080">
    <property type="component" value="Unassembled WGS sequence"/>
</dbReference>
<comment type="caution">
    <text evidence="2">The sequence shown here is derived from an EMBL/GenBank/DDBJ whole genome shotgun (WGS) entry which is preliminary data.</text>
</comment>
<dbReference type="OrthoDB" id="6432604at2759"/>
<keyword evidence="1" id="KW-0175">Coiled coil</keyword>
<name>A0A4Y2BME8_ARAVE</name>
<dbReference type="EMBL" id="BGPR01000093">
    <property type="protein sequence ID" value="GBL93412.1"/>
    <property type="molecule type" value="Genomic_DNA"/>
</dbReference>
<evidence type="ECO:0000313" key="3">
    <source>
        <dbReference type="Proteomes" id="UP000499080"/>
    </source>
</evidence>
<keyword evidence="3" id="KW-1185">Reference proteome</keyword>
<gene>
    <name evidence="2" type="ORF">AVEN_219521_1</name>
</gene>
<sequence>MKCKEDTQILQILQKEYQRSFQEQREKMREQAKEDILKIQEENYRTFNRKRKPPHTYKIEDVVTIQRTQFGVGLKLRPRFFGPVMVNVNPNERYDVQKIGNHQGPYFTSSAADHMKL</sequence>
<evidence type="ECO:0000256" key="1">
    <source>
        <dbReference type="SAM" id="Coils"/>
    </source>
</evidence>
<protein>
    <submittedName>
        <fullName evidence="2">Uncharacterized protein</fullName>
    </submittedName>
</protein>
<dbReference type="AlphaFoldDB" id="A0A4Y2BME8"/>
<feature type="coiled-coil region" evidence="1">
    <location>
        <begin position="14"/>
        <end position="42"/>
    </location>
</feature>
<accession>A0A4Y2BME8</accession>
<reference evidence="2 3" key="1">
    <citation type="journal article" date="2019" name="Sci. Rep.">
        <title>Orb-weaving spider Araneus ventricosus genome elucidates the spidroin gene catalogue.</title>
        <authorList>
            <person name="Kono N."/>
            <person name="Nakamura H."/>
            <person name="Ohtoshi R."/>
            <person name="Moran D.A.P."/>
            <person name="Shinohara A."/>
            <person name="Yoshida Y."/>
            <person name="Fujiwara M."/>
            <person name="Mori M."/>
            <person name="Tomita M."/>
            <person name="Arakawa K."/>
        </authorList>
    </citation>
    <scope>NUCLEOTIDE SEQUENCE [LARGE SCALE GENOMIC DNA]</scope>
</reference>
<organism evidence="2 3">
    <name type="scientific">Araneus ventricosus</name>
    <name type="common">Orbweaver spider</name>
    <name type="synonym">Epeira ventricosa</name>
    <dbReference type="NCBI Taxonomy" id="182803"/>
    <lineage>
        <taxon>Eukaryota</taxon>
        <taxon>Metazoa</taxon>
        <taxon>Ecdysozoa</taxon>
        <taxon>Arthropoda</taxon>
        <taxon>Chelicerata</taxon>
        <taxon>Arachnida</taxon>
        <taxon>Araneae</taxon>
        <taxon>Araneomorphae</taxon>
        <taxon>Entelegynae</taxon>
        <taxon>Araneoidea</taxon>
        <taxon>Araneidae</taxon>
        <taxon>Araneus</taxon>
    </lineage>
</organism>
<proteinExistence type="predicted"/>
<evidence type="ECO:0000313" key="2">
    <source>
        <dbReference type="EMBL" id="GBL93412.1"/>
    </source>
</evidence>